<accession>A0A0M4MCS7</accession>
<keyword evidence="2" id="KW-0902">Two-component regulatory system</keyword>
<evidence type="ECO:0000256" key="4">
    <source>
        <dbReference type="ARBA" id="ARBA00023125"/>
    </source>
</evidence>
<dbReference type="Gene3D" id="1.10.10.10">
    <property type="entry name" value="Winged helix-like DNA-binding domain superfamily/Winged helix DNA-binding domain"/>
    <property type="match status" value="1"/>
</dbReference>
<evidence type="ECO:0000256" key="5">
    <source>
        <dbReference type="ARBA" id="ARBA00023163"/>
    </source>
</evidence>
<dbReference type="Pfam" id="PF03704">
    <property type="entry name" value="BTAD"/>
    <property type="match status" value="1"/>
</dbReference>
<feature type="domain" description="OmpR/PhoB-type" evidence="7">
    <location>
        <begin position="1"/>
        <end position="100"/>
    </location>
</feature>
<dbReference type="CDD" id="cd15831">
    <property type="entry name" value="BTAD"/>
    <property type="match status" value="1"/>
</dbReference>
<evidence type="ECO:0000256" key="6">
    <source>
        <dbReference type="PROSITE-ProRule" id="PRU01091"/>
    </source>
</evidence>
<reference evidence="8" key="1">
    <citation type="journal article" date="2015" name="Chem. Biol.">
        <title>Characterization of the Biosynthetic Gene Cluster for Benzoxazole Antibiotics A33853 Reveals Unusual Assembly Logic.</title>
        <authorList>
            <person name="Lv M."/>
            <person name="Zhao J."/>
            <person name="Deng Z."/>
            <person name="Yu Y."/>
        </authorList>
    </citation>
    <scope>NUCLEOTIDE SEQUENCE</scope>
    <source>
        <strain evidence="8">NRRL 12068</strain>
    </source>
</reference>
<dbReference type="SUPFAM" id="SSF48452">
    <property type="entry name" value="TPR-like"/>
    <property type="match status" value="1"/>
</dbReference>
<dbReference type="PROSITE" id="PS51755">
    <property type="entry name" value="OMPR_PHOB"/>
    <property type="match status" value="1"/>
</dbReference>
<name>A0A0M4MCS7_9ACTN</name>
<dbReference type="InterPro" id="IPR051677">
    <property type="entry name" value="AfsR-DnrI-RedD_regulator"/>
</dbReference>
<evidence type="ECO:0000256" key="1">
    <source>
        <dbReference type="ARBA" id="ARBA00005820"/>
    </source>
</evidence>
<dbReference type="InterPro" id="IPR001867">
    <property type="entry name" value="OmpR/PhoB-type_DNA-bd"/>
</dbReference>
<evidence type="ECO:0000256" key="2">
    <source>
        <dbReference type="ARBA" id="ARBA00023012"/>
    </source>
</evidence>
<proteinExistence type="inferred from homology"/>
<dbReference type="PANTHER" id="PTHR35807:SF1">
    <property type="entry name" value="TRANSCRIPTIONAL REGULATOR REDD"/>
    <property type="match status" value="1"/>
</dbReference>
<dbReference type="InterPro" id="IPR011990">
    <property type="entry name" value="TPR-like_helical_dom_sf"/>
</dbReference>
<dbReference type="GO" id="GO:0006355">
    <property type="term" value="P:regulation of DNA-templated transcription"/>
    <property type="evidence" value="ECO:0007669"/>
    <property type="project" value="InterPro"/>
</dbReference>
<organism evidence="8">
    <name type="scientific">Streptomyces sp. NRRL 12068</name>
    <dbReference type="NCBI Taxonomy" id="1715678"/>
    <lineage>
        <taxon>Bacteria</taxon>
        <taxon>Bacillati</taxon>
        <taxon>Actinomycetota</taxon>
        <taxon>Actinomycetes</taxon>
        <taxon>Kitasatosporales</taxon>
        <taxon>Streptomycetaceae</taxon>
        <taxon>Streptomyces</taxon>
    </lineage>
</organism>
<dbReference type="PANTHER" id="PTHR35807">
    <property type="entry name" value="TRANSCRIPTIONAL REGULATOR REDD-RELATED"/>
    <property type="match status" value="1"/>
</dbReference>
<dbReference type="EMBL" id="KR476659">
    <property type="protein sequence ID" value="ALE27491.1"/>
    <property type="molecule type" value="Genomic_DNA"/>
</dbReference>
<protein>
    <submittedName>
        <fullName evidence="8">SARP family pathway specific regulator</fullName>
    </submittedName>
</protein>
<dbReference type="SMART" id="SM00862">
    <property type="entry name" value="Trans_reg_C"/>
    <property type="match status" value="1"/>
</dbReference>
<dbReference type="InterPro" id="IPR016032">
    <property type="entry name" value="Sig_transdc_resp-reg_C-effctor"/>
</dbReference>
<keyword evidence="3" id="KW-0805">Transcription regulation</keyword>
<dbReference type="GO" id="GO:0000160">
    <property type="term" value="P:phosphorelay signal transduction system"/>
    <property type="evidence" value="ECO:0007669"/>
    <property type="project" value="UniProtKB-KW"/>
</dbReference>
<dbReference type="SMART" id="SM01043">
    <property type="entry name" value="BTAD"/>
    <property type="match status" value="1"/>
</dbReference>
<keyword evidence="5" id="KW-0804">Transcription</keyword>
<evidence type="ECO:0000256" key="3">
    <source>
        <dbReference type="ARBA" id="ARBA00023015"/>
    </source>
</evidence>
<dbReference type="SUPFAM" id="SSF46894">
    <property type="entry name" value="C-terminal effector domain of the bipartite response regulators"/>
    <property type="match status" value="1"/>
</dbReference>
<dbReference type="GO" id="GO:0003677">
    <property type="term" value="F:DNA binding"/>
    <property type="evidence" value="ECO:0007669"/>
    <property type="project" value="UniProtKB-UniRule"/>
</dbReference>
<evidence type="ECO:0000259" key="7">
    <source>
        <dbReference type="PROSITE" id="PS51755"/>
    </source>
</evidence>
<dbReference type="Gene3D" id="1.25.40.10">
    <property type="entry name" value="Tetratricopeptide repeat domain"/>
    <property type="match status" value="1"/>
</dbReference>
<dbReference type="Pfam" id="PF00486">
    <property type="entry name" value="Trans_reg_C"/>
    <property type="match status" value="1"/>
</dbReference>
<feature type="DNA-binding region" description="OmpR/PhoB-type" evidence="6">
    <location>
        <begin position="1"/>
        <end position="100"/>
    </location>
</feature>
<gene>
    <name evidence="8" type="primary">orf1</name>
</gene>
<dbReference type="InterPro" id="IPR005158">
    <property type="entry name" value="BTAD"/>
</dbReference>
<keyword evidence="4 6" id="KW-0238">DNA-binding</keyword>
<comment type="similarity">
    <text evidence="1">Belongs to the AfsR/DnrI/RedD regulatory family.</text>
</comment>
<dbReference type="AlphaFoldDB" id="A0A0M4MCS7"/>
<dbReference type="InterPro" id="IPR036388">
    <property type="entry name" value="WH-like_DNA-bd_sf"/>
</dbReference>
<sequence length="283" mass="31417">MEIKLLGTLTANFGGDSWIPSAAKHRQVLALLALRARRTVPVWELVDELWGDQPPRSAQATLQTYMMQLRRGIAAVCGMGGMVRAKEILATAHGGYVLNAMPDQVDALEHESLVSAGLAAARKRDHRITSELLNQALGLWRGDVLFDVPLGPVLQVEVLRLQESRLSAFEICVAADLALGRGIEVLARLTELAARYPLHERFHLQLMLSQYQAGRMWQALETYRRLHTRLVTELGLEPSEAVREAHQRMLRGDSPVPVTVVGDWDWGMRAEFGHEPLHSSGSA</sequence>
<evidence type="ECO:0000313" key="8">
    <source>
        <dbReference type="EMBL" id="ALE27491.1"/>
    </source>
</evidence>